<feature type="disulfide bond" evidence="14">
    <location>
        <begin position="48"/>
        <end position="55"/>
    </location>
</feature>
<feature type="binding site" description="axial binding residue" evidence="14">
    <location>
        <position position="52"/>
    </location>
    <ligand>
        <name>heme</name>
        <dbReference type="ChEBI" id="CHEBI:30413"/>
    </ligand>
    <ligandPart>
        <name>Fe</name>
        <dbReference type="ChEBI" id="CHEBI:18248"/>
    </ligandPart>
</feature>
<evidence type="ECO:0000256" key="11">
    <source>
        <dbReference type="ARBA" id="ARBA00023157"/>
    </source>
</evidence>
<dbReference type="SMART" id="SM00747">
    <property type="entry name" value="CFEM"/>
    <property type="match status" value="1"/>
</dbReference>
<evidence type="ECO:0000256" key="6">
    <source>
        <dbReference type="ARBA" id="ARBA00022622"/>
    </source>
</evidence>
<dbReference type="PROSITE" id="PS52012">
    <property type="entry name" value="CFEM"/>
    <property type="match status" value="1"/>
</dbReference>
<dbReference type="Pfam" id="PF05730">
    <property type="entry name" value="CFEM"/>
    <property type="match status" value="1"/>
</dbReference>
<dbReference type="EMBL" id="PXOG01000056">
    <property type="protein sequence ID" value="RGP78981.1"/>
    <property type="molecule type" value="Genomic_DNA"/>
</dbReference>
<evidence type="ECO:0000256" key="17">
    <source>
        <dbReference type="SAM" id="SignalP"/>
    </source>
</evidence>
<evidence type="ECO:0000256" key="1">
    <source>
        <dbReference type="ARBA" id="ARBA00004141"/>
    </source>
</evidence>
<keyword evidence="5" id="KW-0964">Secreted</keyword>
<evidence type="ECO:0000313" key="19">
    <source>
        <dbReference type="EMBL" id="RGP78981.1"/>
    </source>
</evidence>
<keyword evidence="11 14" id="KW-1015">Disulfide bond</keyword>
<feature type="transmembrane region" description="Helical" evidence="16">
    <location>
        <begin position="294"/>
        <end position="315"/>
    </location>
</feature>
<evidence type="ECO:0000256" key="2">
    <source>
        <dbReference type="ARBA" id="ARBA00004589"/>
    </source>
</evidence>
<evidence type="ECO:0000256" key="4">
    <source>
        <dbReference type="ARBA" id="ARBA00010031"/>
    </source>
</evidence>
<keyword evidence="14" id="KW-0408">Iron</keyword>
<feature type="transmembrane region" description="Helical" evidence="16">
    <location>
        <begin position="174"/>
        <end position="200"/>
    </location>
</feature>
<dbReference type="GO" id="GO:0046872">
    <property type="term" value="F:metal ion binding"/>
    <property type="evidence" value="ECO:0007669"/>
    <property type="project" value="UniProtKB-UniRule"/>
</dbReference>
<organism evidence="19 20">
    <name type="scientific">Fusarium longipes</name>
    <dbReference type="NCBI Taxonomy" id="694270"/>
    <lineage>
        <taxon>Eukaryota</taxon>
        <taxon>Fungi</taxon>
        <taxon>Dikarya</taxon>
        <taxon>Ascomycota</taxon>
        <taxon>Pezizomycotina</taxon>
        <taxon>Sordariomycetes</taxon>
        <taxon>Hypocreomycetidae</taxon>
        <taxon>Hypocreales</taxon>
        <taxon>Nectriaceae</taxon>
        <taxon>Fusarium</taxon>
    </lineage>
</organism>
<evidence type="ECO:0000256" key="3">
    <source>
        <dbReference type="ARBA" id="ARBA00004613"/>
    </source>
</evidence>
<dbReference type="Proteomes" id="UP000266234">
    <property type="component" value="Unassembled WGS sequence"/>
</dbReference>
<evidence type="ECO:0000259" key="18">
    <source>
        <dbReference type="PROSITE" id="PS52012"/>
    </source>
</evidence>
<keyword evidence="6" id="KW-0336">GPI-anchor</keyword>
<keyword evidence="10 16" id="KW-0472">Membrane</keyword>
<keyword evidence="6" id="KW-0325">Glycoprotein</keyword>
<name>A0A395T2T6_9HYPO</name>
<keyword evidence="7 16" id="KW-0812">Transmembrane</keyword>
<feature type="domain" description="CFEM" evidence="18">
    <location>
        <begin position="6"/>
        <end position="117"/>
    </location>
</feature>
<evidence type="ECO:0000256" key="8">
    <source>
        <dbReference type="ARBA" id="ARBA00022729"/>
    </source>
</evidence>
<gene>
    <name evidence="19" type="ORF">FLONG3_2887</name>
</gene>
<feature type="transmembrane region" description="Helical" evidence="16">
    <location>
        <begin position="212"/>
        <end position="233"/>
    </location>
</feature>
<proteinExistence type="inferred from homology"/>
<keyword evidence="14" id="KW-0479">Metal-binding</keyword>
<keyword evidence="20" id="KW-1185">Reference proteome</keyword>
<evidence type="ECO:0000256" key="10">
    <source>
        <dbReference type="ARBA" id="ARBA00023136"/>
    </source>
</evidence>
<evidence type="ECO:0000256" key="14">
    <source>
        <dbReference type="PROSITE-ProRule" id="PRU01356"/>
    </source>
</evidence>
<evidence type="ECO:0000256" key="9">
    <source>
        <dbReference type="ARBA" id="ARBA00022989"/>
    </source>
</evidence>
<protein>
    <recommendedName>
        <fullName evidence="18">CFEM domain-containing protein</fullName>
    </recommendedName>
</protein>
<evidence type="ECO:0000256" key="13">
    <source>
        <dbReference type="ARBA" id="ARBA00038359"/>
    </source>
</evidence>
<dbReference type="PANTHER" id="PTHR33048:SF143">
    <property type="entry name" value="EXTRACELLULAR MEMBRANE PROTEIN CFEM DOMAIN-CONTAINING PROTEIN-RELATED"/>
    <property type="match status" value="1"/>
</dbReference>
<comment type="subcellular location">
    <subcellularLocation>
        <location evidence="2">Membrane</location>
        <topology evidence="2">Lipid-anchor</topology>
        <topology evidence="2">GPI-anchor</topology>
    </subcellularLocation>
    <subcellularLocation>
        <location evidence="1">Membrane</location>
        <topology evidence="1">Multi-pass membrane protein</topology>
    </subcellularLocation>
    <subcellularLocation>
        <location evidence="3">Secreted</location>
    </subcellularLocation>
</comment>
<evidence type="ECO:0000256" key="16">
    <source>
        <dbReference type="SAM" id="Phobius"/>
    </source>
</evidence>
<keyword evidence="8 17" id="KW-0732">Signal</keyword>
<dbReference type="OrthoDB" id="5346581at2759"/>
<feature type="transmembrane region" description="Helical" evidence="16">
    <location>
        <begin position="134"/>
        <end position="154"/>
    </location>
</feature>
<keyword evidence="14" id="KW-0349">Heme</keyword>
<reference evidence="19 20" key="1">
    <citation type="journal article" date="2018" name="PLoS Pathog.">
        <title>Evolution of structural diversity of trichothecenes, a family of toxins produced by plant pathogenic and entomopathogenic fungi.</title>
        <authorList>
            <person name="Proctor R.H."/>
            <person name="McCormick S.P."/>
            <person name="Kim H.S."/>
            <person name="Cardoza R.E."/>
            <person name="Stanley A.M."/>
            <person name="Lindo L."/>
            <person name="Kelly A."/>
            <person name="Brown D.W."/>
            <person name="Lee T."/>
            <person name="Vaughan M.M."/>
            <person name="Alexander N.J."/>
            <person name="Busman M."/>
            <person name="Gutierrez S."/>
        </authorList>
    </citation>
    <scope>NUCLEOTIDE SEQUENCE [LARGE SCALE GENOMIC DNA]</scope>
    <source>
        <strain evidence="19 20">NRRL 20695</strain>
    </source>
</reference>
<feature type="disulfide bond" evidence="14">
    <location>
        <begin position="38"/>
        <end position="69"/>
    </location>
</feature>
<sequence>MKLFHGLLACLLTLPLALALDDQSSALLSTLPQCAAKCLVTNVLQSTCNLDDVECTCTNTALQQQVEACVREACTVKEGLSTKNTTMTLCGVPVRSNKAFIRNNDIMGGITGVFFFLRFATKLALKMPLGMDDLFMFITMITAFPCIALNSHGLAKSGLGKDLWTLHPDEITSFGRWFLIMACLYFSVQACLKLTMIFFYLRIFPGKTVRRLLWASVVFTVGFWIAFIIVVIFQCQPISYFWTRWDHEHSGKCASVNGITWSHAAINIALDFWILAIPLSQLRKMKLDWRKKVGVGLMFCVGTFVTIVSILRLYACVEAGLSQNNNPSWEYLPMCKWSTIELNVGVWCTCMPTLRLLLVQLFPKWLGTSKRYLKYGNNSDSGRKSHSTNTNDTKGHERFGSRAEVGKASLHRARVEPVGIVCDRTYEVQYGEDDETYLVHMKPMHTKGADSWKRMLMKAINHKYDLFRECKSGEMPSLALESETTATTNLSILDEDHRQILDRAIRNILSTEVAELTYAQILDGLPTEDSLWDGFDFVEDHPVQTIEHDEICPGFLEKARELRGQFQFDRLHLEPKVIQTMKHFQSELVGSDGFHLRLIELVAIACHEIGAYAYDLDQGGVESRRFCEPPPTAFCHRAYRYLEQYPRGLANVAGYWAESKIFGGVVVFDRGETEDECKSMWIHGDLIRGPKTLYPPTPEQFKALIEFLTNPLESDSQCPLPIHGTRAN</sequence>
<comment type="caution">
    <text evidence="19">The sequence shown here is derived from an EMBL/GenBank/DDBJ whole genome shotgun (WGS) entry which is preliminary data.</text>
</comment>
<feature type="disulfide bond" evidence="14">
    <location>
        <begin position="34"/>
        <end position="74"/>
    </location>
</feature>
<feature type="transmembrane region" description="Helical" evidence="16">
    <location>
        <begin position="264"/>
        <end position="282"/>
    </location>
</feature>
<feature type="chain" id="PRO_5017248187" description="CFEM domain-containing protein" evidence="17">
    <location>
        <begin position="20"/>
        <end position="728"/>
    </location>
</feature>
<evidence type="ECO:0000256" key="7">
    <source>
        <dbReference type="ARBA" id="ARBA00022692"/>
    </source>
</evidence>
<dbReference type="AlphaFoldDB" id="A0A395T2T6"/>
<dbReference type="GO" id="GO:0098552">
    <property type="term" value="C:side of membrane"/>
    <property type="evidence" value="ECO:0007669"/>
    <property type="project" value="UniProtKB-KW"/>
</dbReference>
<dbReference type="PANTHER" id="PTHR33048">
    <property type="entry name" value="PTH11-LIKE INTEGRAL MEMBRANE PROTEIN (AFU_ORTHOLOGUE AFUA_5G11245)"/>
    <property type="match status" value="1"/>
</dbReference>
<keyword evidence="9 16" id="KW-1133">Transmembrane helix</keyword>
<dbReference type="InterPro" id="IPR008427">
    <property type="entry name" value="Extracellular_membr_CFEM_dom"/>
</dbReference>
<dbReference type="Pfam" id="PF20684">
    <property type="entry name" value="Fung_rhodopsin"/>
    <property type="match status" value="1"/>
</dbReference>
<dbReference type="STRING" id="694270.A0A395T2T6"/>
<evidence type="ECO:0000256" key="15">
    <source>
        <dbReference type="SAM" id="MobiDB-lite"/>
    </source>
</evidence>
<feature type="region of interest" description="Disordered" evidence="15">
    <location>
        <begin position="377"/>
        <end position="401"/>
    </location>
</feature>
<feature type="disulfide bond" evidence="14">
    <location>
        <begin position="57"/>
        <end position="90"/>
    </location>
</feature>
<comment type="similarity">
    <text evidence="13">Belongs to the SAT4 family.</text>
</comment>
<feature type="transmembrane region" description="Helical" evidence="16">
    <location>
        <begin position="106"/>
        <end position="125"/>
    </location>
</feature>
<evidence type="ECO:0000256" key="12">
    <source>
        <dbReference type="ARBA" id="ARBA00023288"/>
    </source>
</evidence>
<comment type="similarity">
    <text evidence="4">Belongs to the RBT5 family.</text>
</comment>
<dbReference type="InterPro" id="IPR049326">
    <property type="entry name" value="Rhodopsin_dom_fungi"/>
</dbReference>
<dbReference type="GO" id="GO:0005576">
    <property type="term" value="C:extracellular region"/>
    <property type="evidence" value="ECO:0007669"/>
    <property type="project" value="UniProtKB-SubCell"/>
</dbReference>
<keyword evidence="12" id="KW-0449">Lipoprotein</keyword>
<accession>A0A395T2T6</accession>
<feature type="signal peptide" evidence="17">
    <location>
        <begin position="1"/>
        <end position="19"/>
    </location>
</feature>
<evidence type="ECO:0000313" key="20">
    <source>
        <dbReference type="Proteomes" id="UP000266234"/>
    </source>
</evidence>
<dbReference type="InterPro" id="IPR052337">
    <property type="entry name" value="SAT4-like"/>
</dbReference>
<evidence type="ECO:0000256" key="5">
    <source>
        <dbReference type="ARBA" id="ARBA00022525"/>
    </source>
</evidence>